<proteinExistence type="inferred from homology"/>
<dbReference type="GO" id="GO:0055085">
    <property type="term" value="P:transmembrane transport"/>
    <property type="evidence" value="ECO:0007669"/>
    <property type="project" value="InterPro"/>
</dbReference>
<keyword evidence="4 8" id="KW-0812">Transmembrane</keyword>
<dbReference type="InterPro" id="IPR050391">
    <property type="entry name" value="Mito_Metabolite_Transporter"/>
</dbReference>
<evidence type="ECO:0000256" key="8">
    <source>
        <dbReference type="PROSITE-ProRule" id="PRU00282"/>
    </source>
</evidence>
<keyword evidence="11" id="KW-1185">Reference proteome</keyword>
<dbReference type="Pfam" id="PF00153">
    <property type="entry name" value="Mito_carr"/>
    <property type="match status" value="3"/>
</dbReference>
<dbReference type="OrthoDB" id="756301at2759"/>
<evidence type="ECO:0000256" key="1">
    <source>
        <dbReference type="ARBA" id="ARBA00004141"/>
    </source>
</evidence>
<evidence type="ECO:0000313" key="10">
    <source>
        <dbReference type="EMBL" id="KAF0289811.1"/>
    </source>
</evidence>
<dbReference type="SUPFAM" id="SSF103506">
    <property type="entry name" value="Mitochondrial carrier"/>
    <property type="match status" value="1"/>
</dbReference>
<dbReference type="PANTHER" id="PTHR45618">
    <property type="entry name" value="MITOCHONDRIAL DICARBOXYLATE CARRIER-RELATED"/>
    <property type="match status" value="1"/>
</dbReference>
<dbReference type="PROSITE" id="PS50920">
    <property type="entry name" value="SOLCAR"/>
    <property type="match status" value="3"/>
</dbReference>
<comment type="similarity">
    <text evidence="2 9">Belongs to the mitochondrial carrier (TC 2.A.29) family.</text>
</comment>
<comment type="caution">
    <text evidence="10">The sequence shown here is derived from an EMBL/GenBank/DDBJ whole genome shotgun (WGS) entry which is preliminary data.</text>
</comment>
<dbReference type="InterPro" id="IPR018108">
    <property type="entry name" value="MCP_transmembrane"/>
</dbReference>
<accession>A0A6A4VKA5</accession>
<evidence type="ECO:0000256" key="5">
    <source>
        <dbReference type="ARBA" id="ARBA00022737"/>
    </source>
</evidence>
<feature type="repeat" description="Solcar" evidence="8">
    <location>
        <begin position="136"/>
        <end position="225"/>
    </location>
</feature>
<reference evidence="10 11" key="1">
    <citation type="submission" date="2019-07" db="EMBL/GenBank/DDBJ databases">
        <title>Draft genome assembly of a fouling barnacle, Amphibalanus amphitrite (Darwin, 1854): The first reference genome for Thecostraca.</title>
        <authorList>
            <person name="Kim W."/>
        </authorList>
    </citation>
    <scope>NUCLEOTIDE SEQUENCE [LARGE SCALE GENOMIC DNA]</scope>
    <source>
        <strain evidence="10">SNU_AA5</strain>
        <tissue evidence="10">Soma without cirri and trophi</tissue>
    </source>
</reference>
<evidence type="ECO:0000256" key="2">
    <source>
        <dbReference type="ARBA" id="ARBA00006375"/>
    </source>
</evidence>
<sequence length="326" mass="35947">MAQQGTPRTGVPHAHNSMVERLLVAGTSACIADAMTFPLDTAKVRLQVQGETSGFLLRVSLFYEEAVISSAAPPKYQGMLGTIKTIATEEGPRGLYKGLAPGLQRQMCFSAIKLGMYDTFKEFYHSFIGSPSQNYVNIPTRVMAGMTTGALAVMVAQPTDVVKVRMQAQSQSKGPPRYKSSLQAYRTIFKTEGTKGLWKGFTPNVMRNAIVNVAETVCYDVTKDTLLYYHLLQNGIPLHFSAAAVAGLCATVVASPVDVIKTRYMNAQPGEYRGAVDAAVRMFMQEGPGAFYKGFLPSFCRLVSWNICMWLTYEQIKELARRHHEQ</sequence>
<dbReference type="PRINTS" id="PR00784">
    <property type="entry name" value="MTUNCOUPLING"/>
</dbReference>
<dbReference type="Proteomes" id="UP000440578">
    <property type="component" value="Unassembled WGS sequence"/>
</dbReference>
<keyword evidence="3 9" id="KW-0813">Transport</keyword>
<dbReference type="GO" id="GO:0016020">
    <property type="term" value="C:membrane"/>
    <property type="evidence" value="ECO:0007669"/>
    <property type="project" value="UniProtKB-SubCell"/>
</dbReference>
<evidence type="ECO:0000256" key="3">
    <source>
        <dbReference type="ARBA" id="ARBA00022448"/>
    </source>
</evidence>
<dbReference type="EMBL" id="VIIS01002001">
    <property type="protein sequence ID" value="KAF0289811.1"/>
    <property type="molecule type" value="Genomic_DNA"/>
</dbReference>
<dbReference type="Gene3D" id="1.50.40.10">
    <property type="entry name" value="Mitochondrial carrier domain"/>
    <property type="match status" value="1"/>
</dbReference>
<keyword evidence="7 8" id="KW-0472">Membrane</keyword>
<evidence type="ECO:0000256" key="4">
    <source>
        <dbReference type="ARBA" id="ARBA00022692"/>
    </source>
</evidence>
<name>A0A6A4VKA5_AMPAM</name>
<evidence type="ECO:0000313" key="11">
    <source>
        <dbReference type="Proteomes" id="UP000440578"/>
    </source>
</evidence>
<organism evidence="10 11">
    <name type="scientific">Amphibalanus amphitrite</name>
    <name type="common">Striped barnacle</name>
    <name type="synonym">Balanus amphitrite</name>
    <dbReference type="NCBI Taxonomy" id="1232801"/>
    <lineage>
        <taxon>Eukaryota</taxon>
        <taxon>Metazoa</taxon>
        <taxon>Ecdysozoa</taxon>
        <taxon>Arthropoda</taxon>
        <taxon>Crustacea</taxon>
        <taxon>Multicrustacea</taxon>
        <taxon>Cirripedia</taxon>
        <taxon>Thoracica</taxon>
        <taxon>Thoracicalcarea</taxon>
        <taxon>Balanomorpha</taxon>
        <taxon>Balanoidea</taxon>
        <taxon>Balanidae</taxon>
        <taxon>Amphibalaninae</taxon>
        <taxon>Amphibalanus</taxon>
    </lineage>
</organism>
<evidence type="ECO:0000256" key="9">
    <source>
        <dbReference type="RuleBase" id="RU000488"/>
    </source>
</evidence>
<feature type="repeat" description="Solcar" evidence="8">
    <location>
        <begin position="234"/>
        <end position="319"/>
    </location>
</feature>
<dbReference type="AlphaFoldDB" id="A0A6A4VKA5"/>
<comment type="subcellular location">
    <subcellularLocation>
        <location evidence="1">Membrane</location>
        <topology evidence="1">Multi-pass membrane protein</topology>
    </subcellularLocation>
</comment>
<keyword evidence="5" id="KW-0677">Repeat</keyword>
<dbReference type="InterPro" id="IPR023395">
    <property type="entry name" value="MCP_dom_sf"/>
</dbReference>
<feature type="repeat" description="Solcar" evidence="8">
    <location>
        <begin position="20"/>
        <end position="123"/>
    </location>
</feature>
<protein>
    <submittedName>
        <fullName evidence="10">Mitochondrial uncoupling protein 2</fullName>
    </submittedName>
</protein>
<gene>
    <name evidence="10" type="primary">Ucp2</name>
    <name evidence="10" type="ORF">FJT64_011955</name>
</gene>
<keyword evidence="6" id="KW-1133">Transmembrane helix</keyword>
<evidence type="ECO:0000256" key="6">
    <source>
        <dbReference type="ARBA" id="ARBA00022989"/>
    </source>
</evidence>
<dbReference type="InterPro" id="IPR002067">
    <property type="entry name" value="MCP"/>
</dbReference>
<evidence type="ECO:0000256" key="7">
    <source>
        <dbReference type="ARBA" id="ARBA00023136"/>
    </source>
</evidence>